<evidence type="ECO:0000256" key="2">
    <source>
        <dbReference type="ARBA" id="ARBA00022643"/>
    </source>
</evidence>
<dbReference type="InterPro" id="IPR003018">
    <property type="entry name" value="GAF"/>
</dbReference>
<dbReference type="InterPro" id="IPR029016">
    <property type="entry name" value="GAF-like_dom_sf"/>
</dbReference>
<dbReference type="Pfam" id="PF13426">
    <property type="entry name" value="PAS_9"/>
    <property type="match status" value="1"/>
</dbReference>
<dbReference type="InterPro" id="IPR000014">
    <property type="entry name" value="PAS"/>
</dbReference>
<comment type="caution">
    <text evidence="7">The sequence shown here is derived from an EMBL/GenBank/DDBJ whole genome shotgun (WGS) entry which is preliminary data.</text>
</comment>
<feature type="domain" description="Histidine kinase" evidence="4">
    <location>
        <begin position="428"/>
        <end position="633"/>
    </location>
</feature>
<dbReference type="Proteomes" id="UP000189370">
    <property type="component" value="Unassembled WGS sequence"/>
</dbReference>
<dbReference type="AlphaFoldDB" id="A0A1S8AZ11"/>
<dbReference type="PRINTS" id="PR00344">
    <property type="entry name" value="BCTRLSENSOR"/>
</dbReference>
<dbReference type="PANTHER" id="PTHR47429:SF2">
    <property type="entry name" value="PROTEIN TWIN LOV 1"/>
    <property type="match status" value="1"/>
</dbReference>
<dbReference type="STRING" id="301967.A6E15_14260"/>
<evidence type="ECO:0000313" key="7">
    <source>
        <dbReference type="EMBL" id="OLZ42063.1"/>
    </source>
</evidence>
<keyword evidence="2" id="KW-0288">FMN</keyword>
<dbReference type="Pfam" id="PF08448">
    <property type="entry name" value="PAS_4"/>
    <property type="match status" value="1"/>
</dbReference>
<feature type="domain" description="PAC" evidence="6">
    <location>
        <begin position="372"/>
        <end position="424"/>
    </location>
</feature>
<dbReference type="PANTHER" id="PTHR47429">
    <property type="entry name" value="PROTEIN TWIN LOV 1"/>
    <property type="match status" value="1"/>
</dbReference>
<dbReference type="SMART" id="SM00091">
    <property type="entry name" value="PAS"/>
    <property type="match status" value="2"/>
</dbReference>
<dbReference type="PROSITE" id="PS50109">
    <property type="entry name" value="HIS_KIN"/>
    <property type="match status" value="1"/>
</dbReference>
<evidence type="ECO:0000256" key="3">
    <source>
        <dbReference type="ARBA" id="ARBA00022991"/>
    </source>
</evidence>
<dbReference type="SUPFAM" id="SSF55781">
    <property type="entry name" value="GAF domain-like"/>
    <property type="match status" value="1"/>
</dbReference>
<evidence type="ECO:0000313" key="8">
    <source>
        <dbReference type="Proteomes" id="UP000189370"/>
    </source>
</evidence>
<dbReference type="NCBIfam" id="TIGR00229">
    <property type="entry name" value="sensory_box"/>
    <property type="match status" value="2"/>
</dbReference>
<sequence length="650" mass="72042">MKATSYREALYDVFVDTDRDVEARVARALEIGTKYFDLPIGFLTRVEDGTQTIVQATGSHELIQPGEFCPLEEAYCRRTVETDAPLAVQRASASSDISETALETFDLGTYLGSKVVVDGDPYGTVCFAAETERDTPFSEVEETSLELLTKLIGQALERRAYERELRERNERLERQKQRFEGIAETSFDILFRVGLEAEFTYVSSAVERVLGYEPEALVGRPITEFVAQSSTEAAITGYSRIIEGDPVENLELEFVDADGDLVVLEVNGTPIVDEGDVCGVQGVGRDVTARKDRERELRIKTRAMDEARIGISIADARRPDEPLVYVNEGFERVTGYDAADALGRNCRFLQGEATDPETVATLRERIHTTEPASVEILNYRADGTPFWNQVRVSPVENDDGDVTHYVGFQTDITERKRTEQLVRLLNRVLRHNLRNDMNVLFGLGDRIGDGETDDAAALGDQISDTAAALIELSEQARDLERYTRRERDPQRLPPEPLLADVAAAYRERFLSATIDVTVDTDRRFCAGPELERAVAELVENALKHNPAPEPWVGLSVDDDGDRIVLTVDDDGPGIAEMETAVIATGQEEALEHGSGLGLWLVNWIVTRYGGSFQIRSTDDGEGSVAIVRLPGIGPDDSLEAVAQRPTVLFR</sequence>
<keyword evidence="8" id="KW-1185">Reference proteome</keyword>
<accession>A0A1S8AZ11</accession>
<dbReference type="SMART" id="SM00065">
    <property type="entry name" value="GAF"/>
    <property type="match status" value="1"/>
</dbReference>
<evidence type="ECO:0000259" key="4">
    <source>
        <dbReference type="PROSITE" id="PS50109"/>
    </source>
</evidence>
<dbReference type="InterPro" id="IPR000700">
    <property type="entry name" value="PAS-assoc_C"/>
</dbReference>
<dbReference type="SMART" id="SM00086">
    <property type="entry name" value="PAC"/>
    <property type="match status" value="2"/>
</dbReference>
<dbReference type="Gene3D" id="3.30.450.20">
    <property type="entry name" value="PAS domain"/>
    <property type="match status" value="2"/>
</dbReference>
<proteinExistence type="predicted"/>
<dbReference type="OrthoDB" id="230688at2157"/>
<dbReference type="InterPro" id="IPR003594">
    <property type="entry name" value="HATPase_dom"/>
</dbReference>
<dbReference type="InterPro" id="IPR035965">
    <property type="entry name" value="PAS-like_dom_sf"/>
</dbReference>
<dbReference type="Pfam" id="PF13185">
    <property type="entry name" value="GAF_2"/>
    <property type="match status" value="1"/>
</dbReference>
<dbReference type="Gene3D" id="3.30.565.10">
    <property type="entry name" value="Histidine kinase-like ATPase, C-terminal domain"/>
    <property type="match status" value="1"/>
</dbReference>
<feature type="domain" description="PAC" evidence="6">
    <location>
        <begin position="248"/>
        <end position="299"/>
    </location>
</feature>
<keyword evidence="1" id="KW-0285">Flavoprotein</keyword>
<dbReference type="Pfam" id="PF02518">
    <property type="entry name" value="HATPase_c"/>
    <property type="match status" value="1"/>
</dbReference>
<feature type="domain" description="PAS" evidence="5">
    <location>
        <begin position="175"/>
        <end position="245"/>
    </location>
</feature>
<dbReference type="PROSITE" id="PS50112">
    <property type="entry name" value="PAS"/>
    <property type="match status" value="2"/>
</dbReference>
<dbReference type="InterPro" id="IPR036890">
    <property type="entry name" value="HATPase_C_sf"/>
</dbReference>
<dbReference type="RefSeq" id="WP_076147221.1">
    <property type="nucleotide sequence ID" value="NZ_LWLN01000001.1"/>
</dbReference>
<name>A0A1S8AZ11_9EURY</name>
<dbReference type="PROSITE" id="PS50113">
    <property type="entry name" value="PAC"/>
    <property type="match status" value="2"/>
</dbReference>
<dbReference type="InterPro" id="IPR013656">
    <property type="entry name" value="PAS_4"/>
</dbReference>
<dbReference type="GO" id="GO:0016772">
    <property type="term" value="F:transferase activity, transferring phosphorus-containing groups"/>
    <property type="evidence" value="ECO:0007669"/>
    <property type="project" value="InterPro"/>
</dbReference>
<gene>
    <name evidence="7" type="ORF">A6E15_14260</name>
</gene>
<evidence type="ECO:0000256" key="1">
    <source>
        <dbReference type="ARBA" id="ARBA00022630"/>
    </source>
</evidence>
<dbReference type="InterPro" id="IPR005467">
    <property type="entry name" value="His_kinase_dom"/>
</dbReference>
<reference evidence="8" key="1">
    <citation type="submission" date="2016-04" db="EMBL/GenBank/DDBJ databases">
        <authorList>
            <person name="Chen S.-C."/>
            <person name="Lai M.-C."/>
        </authorList>
    </citation>
    <scope>NUCLEOTIDE SEQUENCE [LARGE SCALE GENOMIC DNA]</scope>
    <source>
        <strain evidence="8">AB14</strain>
    </source>
</reference>
<evidence type="ECO:0000259" key="5">
    <source>
        <dbReference type="PROSITE" id="PS50112"/>
    </source>
</evidence>
<organism evidence="7 8">
    <name type="scientific">Natrinema saccharevitans</name>
    <dbReference type="NCBI Taxonomy" id="301967"/>
    <lineage>
        <taxon>Archaea</taxon>
        <taxon>Methanobacteriati</taxon>
        <taxon>Methanobacteriota</taxon>
        <taxon>Stenosarchaea group</taxon>
        <taxon>Halobacteria</taxon>
        <taxon>Halobacteriales</taxon>
        <taxon>Natrialbaceae</taxon>
        <taxon>Natrinema</taxon>
    </lineage>
</organism>
<dbReference type="EMBL" id="LWLN01000001">
    <property type="protein sequence ID" value="OLZ42063.1"/>
    <property type="molecule type" value="Genomic_DNA"/>
</dbReference>
<dbReference type="SUPFAM" id="SSF55785">
    <property type="entry name" value="PYP-like sensor domain (PAS domain)"/>
    <property type="match status" value="2"/>
</dbReference>
<dbReference type="InterPro" id="IPR004358">
    <property type="entry name" value="Sig_transdc_His_kin-like_C"/>
</dbReference>
<protein>
    <submittedName>
        <fullName evidence="7">Diguanylate cyclase</fullName>
    </submittedName>
</protein>
<dbReference type="CDD" id="cd00130">
    <property type="entry name" value="PAS"/>
    <property type="match status" value="2"/>
</dbReference>
<keyword evidence="3" id="KW-0157">Chromophore</keyword>
<feature type="domain" description="PAS" evidence="5">
    <location>
        <begin position="302"/>
        <end position="373"/>
    </location>
</feature>
<dbReference type="InterPro" id="IPR001610">
    <property type="entry name" value="PAC"/>
</dbReference>
<dbReference type="SUPFAM" id="SSF55874">
    <property type="entry name" value="ATPase domain of HSP90 chaperone/DNA topoisomerase II/histidine kinase"/>
    <property type="match status" value="1"/>
</dbReference>
<evidence type="ECO:0000259" key="6">
    <source>
        <dbReference type="PROSITE" id="PS50113"/>
    </source>
</evidence>
<dbReference type="SMART" id="SM00387">
    <property type="entry name" value="HATPase_c"/>
    <property type="match status" value="1"/>
</dbReference>
<dbReference type="Gene3D" id="3.30.450.40">
    <property type="match status" value="1"/>
</dbReference>